<feature type="region of interest" description="Disordered" evidence="1">
    <location>
        <begin position="1"/>
        <end position="35"/>
    </location>
</feature>
<protein>
    <recommendedName>
        <fullName evidence="4">Polyketide cyclase / dehydrase and lipid transport</fullName>
    </recommendedName>
</protein>
<accession>Q0RYD0</accession>
<dbReference type="SUPFAM" id="SSF55961">
    <property type="entry name" value="Bet v1-like"/>
    <property type="match status" value="1"/>
</dbReference>
<dbReference type="Gene3D" id="3.30.530.20">
    <property type="match status" value="1"/>
</dbReference>
<dbReference type="CDD" id="cd07812">
    <property type="entry name" value="SRPBCC"/>
    <property type="match status" value="1"/>
</dbReference>
<dbReference type="InterPro" id="IPR019587">
    <property type="entry name" value="Polyketide_cyclase/dehydratase"/>
</dbReference>
<organism evidence="2 3">
    <name type="scientific">Rhodococcus jostii (strain RHA1)</name>
    <dbReference type="NCBI Taxonomy" id="101510"/>
    <lineage>
        <taxon>Bacteria</taxon>
        <taxon>Bacillati</taxon>
        <taxon>Actinomycetota</taxon>
        <taxon>Actinomycetes</taxon>
        <taxon>Mycobacteriales</taxon>
        <taxon>Nocardiaceae</taxon>
        <taxon>Rhodococcus</taxon>
    </lineage>
</organism>
<dbReference type="EMBL" id="CP000432">
    <property type="protein sequence ID" value="ABG99706.1"/>
    <property type="molecule type" value="Genomic_DNA"/>
</dbReference>
<evidence type="ECO:0000313" key="2">
    <source>
        <dbReference type="EMBL" id="ABG99706.1"/>
    </source>
</evidence>
<proteinExistence type="predicted"/>
<sequence>MELCPEEAFRRQPNDRTVDTRVTTSPGFGATTPKGEQMMHTHHSAIATVPIDVAFDFIGNYRNVPTWVFGISRFDPTGTLDHGLGATFDAAMQVGFKTLHSILTITAWERNRLIALDSIEGFKNTSTWRFTAVGITETRLTVDFSYQLPTGLTGKALGRLFEPFAAQAIGYTELNLRRRIEDFNADIRTTHPWDPGSAATG</sequence>
<dbReference type="Proteomes" id="UP000008710">
    <property type="component" value="Plasmid pRHL1"/>
</dbReference>
<gene>
    <name evidence="2" type="ordered locus">RHA1_ro08662</name>
</gene>
<name>Q0RYD0_RHOJR</name>
<feature type="compositionally biased region" description="Basic and acidic residues" evidence="1">
    <location>
        <begin position="7"/>
        <end position="19"/>
    </location>
</feature>
<dbReference type="KEGG" id="rha:RHA1_ro08662"/>
<evidence type="ECO:0000313" key="3">
    <source>
        <dbReference type="Proteomes" id="UP000008710"/>
    </source>
</evidence>
<evidence type="ECO:0008006" key="4">
    <source>
        <dbReference type="Google" id="ProtNLM"/>
    </source>
</evidence>
<keyword evidence="2" id="KW-0614">Plasmid</keyword>
<dbReference type="HOGENOM" id="CLU_117631_0_0_11"/>
<geneLocation type="plasmid" evidence="2 3">
    <name>pRHL1</name>
</geneLocation>
<reference evidence="3" key="1">
    <citation type="journal article" date="2006" name="Proc. Natl. Acad. Sci. U.S.A.">
        <title>The complete genome of Rhodococcus sp. RHA1 provides insights into a catabolic powerhouse.</title>
        <authorList>
            <person name="McLeod M.P."/>
            <person name="Warren R.L."/>
            <person name="Hsiao W.W.L."/>
            <person name="Araki N."/>
            <person name="Myhre M."/>
            <person name="Fernandes C."/>
            <person name="Miyazawa D."/>
            <person name="Wong W."/>
            <person name="Lillquist A.L."/>
            <person name="Wang D."/>
            <person name="Dosanjh M."/>
            <person name="Hara H."/>
            <person name="Petrescu A."/>
            <person name="Morin R.D."/>
            <person name="Yang G."/>
            <person name="Stott J.M."/>
            <person name="Schein J.E."/>
            <person name="Shin H."/>
            <person name="Smailus D."/>
            <person name="Siddiqui A.S."/>
            <person name="Marra M.A."/>
            <person name="Jones S.J.M."/>
            <person name="Holt R."/>
            <person name="Brinkman F.S.L."/>
            <person name="Miyauchi K."/>
            <person name="Fukuda M."/>
            <person name="Davies J.E."/>
            <person name="Mohn W.W."/>
            <person name="Eltis L.D."/>
        </authorList>
    </citation>
    <scope>NUCLEOTIDE SEQUENCE [LARGE SCALE GENOMIC DNA]</scope>
    <source>
        <strain evidence="3">RHA1</strain>
    </source>
</reference>
<evidence type="ECO:0000256" key="1">
    <source>
        <dbReference type="SAM" id="MobiDB-lite"/>
    </source>
</evidence>
<dbReference type="InterPro" id="IPR023393">
    <property type="entry name" value="START-like_dom_sf"/>
</dbReference>
<dbReference type="Pfam" id="PF10604">
    <property type="entry name" value="Polyketide_cyc2"/>
    <property type="match status" value="1"/>
</dbReference>
<dbReference type="AlphaFoldDB" id="Q0RYD0"/>